<dbReference type="PROSITE" id="PS51059">
    <property type="entry name" value="PARP_CATALYTIC"/>
    <property type="match status" value="1"/>
</dbReference>
<name>A0A2A6B2H1_PRIPA</name>
<dbReference type="SUPFAM" id="SSF56399">
    <property type="entry name" value="ADP-ribosylation"/>
    <property type="match status" value="1"/>
</dbReference>
<evidence type="ECO:0000256" key="1">
    <source>
        <dbReference type="ARBA" id="ARBA00022676"/>
    </source>
</evidence>
<accession>A0A2A6B2H1</accession>
<dbReference type="Proteomes" id="UP000005239">
    <property type="component" value="Unassembled WGS sequence"/>
</dbReference>
<keyword evidence="3" id="KW-0520">NAD</keyword>
<evidence type="ECO:0000256" key="3">
    <source>
        <dbReference type="ARBA" id="ARBA00023027"/>
    </source>
</evidence>
<dbReference type="InterPro" id="IPR050800">
    <property type="entry name" value="ARTD/PARP"/>
</dbReference>
<evidence type="ECO:0000313" key="5">
    <source>
        <dbReference type="EnsemblMetazoa" id="PPA39839.1"/>
    </source>
</evidence>
<proteinExistence type="predicted"/>
<keyword evidence="6" id="KW-1185">Reference proteome</keyword>
<dbReference type="InterPro" id="IPR012317">
    <property type="entry name" value="Poly(ADP-ribose)pol_cat_dom"/>
</dbReference>
<reference evidence="6" key="1">
    <citation type="journal article" date="2008" name="Nat. Genet.">
        <title>The Pristionchus pacificus genome provides a unique perspective on nematode lifestyle and parasitism.</title>
        <authorList>
            <person name="Dieterich C."/>
            <person name="Clifton S.W."/>
            <person name="Schuster L.N."/>
            <person name="Chinwalla A."/>
            <person name="Delehaunty K."/>
            <person name="Dinkelacker I."/>
            <person name="Fulton L."/>
            <person name="Fulton R."/>
            <person name="Godfrey J."/>
            <person name="Minx P."/>
            <person name="Mitreva M."/>
            <person name="Roeseler W."/>
            <person name="Tian H."/>
            <person name="Witte H."/>
            <person name="Yang S.P."/>
            <person name="Wilson R.K."/>
            <person name="Sommer R.J."/>
        </authorList>
    </citation>
    <scope>NUCLEOTIDE SEQUENCE [LARGE SCALE GENOMIC DNA]</scope>
    <source>
        <strain evidence="6">PS312</strain>
    </source>
</reference>
<keyword evidence="2" id="KW-0808">Transferase</keyword>
<dbReference type="Pfam" id="PF00644">
    <property type="entry name" value="PARP"/>
    <property type="match status" value="1"/>
</dbReference>
<dbReference type="OrthoDB" id="429950at2759"/>
<dbReference type="GO" id="GO:0003950">
    <property type="term" value="F:NAD+ poly-ADP-ribosyltransferase activity"/>
    <property type="evidence" value="ECO:0007669"/>
    <property type="project" value="UniProtKB-UniRule"/>
</dbReference>
<dbReference type="PANTHER" id="PTHR10459">
    <property type="entry name" value="DNA LIGASE"/>
    <property type="match status" value="1"/>
</dbReference>
<evidence type="ECO:0000256" key="2">
    <source>
        <dbReference type="ARBA" id="ARBA00022679"/>
    </source>
</evidence>
<organism evidence="5 6">
    <name type="scientific">Pristionchus pacificus</name>
    <name type="common">Parasitic nematode worm</name>
    <dbReference type="NCBI Taxonomy" id="54126"/>
    <lineage>
        <taxon>Eukaryota</taxon>
        <taxon>Metazoa</taxon>
        <taxon>Ecdysozoa</taxon>
        <taxon>Nematoda</taxon>
        <taxon>Chromadorea</taxon>
        <taxon>Rhabditida</taxon>
        <taxon>Rhabditina</taxon>
        <taxon>Diplogasteromorpha</taxon>
        <taxon>Diplogasteroidea</taxon>
        <taxon>Neodiplogasteridae</taxon>
        <taxon>Pristionchus</taxon>
    </lineage>
</organism>
<dbReference type="EnsemblMetazoa" id="PPA39839.1">
    <property type="protein sequence ID" value="PPA39839.1"/>
    <property type="gene ID" value="WBGene00278208"/>
</dbReference>
<keyword evidence="1" id="KW-0328">Glycosyltransferase</keyword>
<sequence length="228" mass="25442">MKGNIFQELEEMLQGITFKPVPSNTLEPISNTSSEFSLIEKFFSNTKAEKIMDIVQIYRIRHPEMSPQLSNSNRHLLCCKIANKRWVGYTEWWPSSFVNILRHGTSFRNVGGILREGLLIAPDEATPNGSRHGKGCYFADMSAKAAHYCGHARVGDEGILFLGDVALGTVQEEVDEKGSNPLREGFDSVKALGSCFPDPAGDMRHPEGYIIPMGQAIVEGNYSREFRE</sequence>
<evidence type="ECO:0000313" key="6">
    <source>
        <dbReference type="Proteomes" id="UP000005239"/>
    </source>
</evidence>
<evidence type="ECO:0000256" key="4">
    <source>
        <dbReference type="ARBA" id="ARBA00033987"/>
    </source>
</evidence>
<dbReference type="Gene3D" id="3.90.228.10">
    <property type="match status" value="1"/>
</dbReference>
<comment type="catalytic activity">
    <reaction evidence="4">
        <text>NAD(+) + (ADP-D-ribosyl)n-acceptor = nicotinamide + (ADP-D-ribosyl)n+1-acceptor + H(+).</text>
        <dbReference type="EC" id="2.4.2.30"/>
    </reaction>
</comment>
<dbReference type="AlphaFoldDB" id="A0A2A6B2H1"/>
<protein>
    <submittedName>
        <fullName evidence="5">Poly [ADP-ribose] polymerase</fullName>
    </submittedName>
</protein>
<dbReference type="PANTHER" id="PTHR10459:SF60">
    <property type="entry name" value="POLY [ADP-RIBOSE] POLYMERASE 2"/>
    <property type="match status" value="1"/>
</dbReference>
<gene>
    <name evidence="5" type="primary">WBGene00278208</name>
</gene>
<accession>A0A8R1YW04</accession>
<reference evidence="5" key="2">
    <citation type="submission" date="2022-06" db="UniProtKB">
        <authorList>
            <consortium name="EnsemblMetazoa"/>
        </authorList>
    </citation>
    <scope>IDENTIFICATION</scope>
    <source>
        <strain evidence="5">PS312</strain>
    </source>
</reference>